<proteinExistence type="predicted"/>
<sequence>MSVLVLGGMLVTVYLVYVLMHPEKF</sequence>
<comment type="caution">
    <text evidence="1">The sequence shown here is derived from an EMBL/GenBank/DDBJ whole genome shotgun (WGS) entry which is preliminary data.</text>
</comment>
<gene>
    <name evidence="1" type="ORF">ACFFH4_23685</name>
</gene>
<dbReference type="RefSeq" id="WP_390187510.1">
    <property type="nucleotide sequence ID" value="NZ_JAQQWT010000007.1"/>
</dbReference>
<dbReference type="Pfam" id="PF09604">
    <property type="entry name" value="Potass_KdpF"/>
    <property type="match status" value="1"/>
</dbReference>
<evidence type="ECO:0000313" key="1">
    <source>
        <dbReference type="EMBL" id="MFC0561889.1"/>
    </source>
</evidence>
<organism evidence="1 2">
    <name type="scientific">Halalkalibacter alkalisediminis</name>
    <dbReference type="NCBI Taxonomy" id="935616"/>
    <lineage>
        <taxon>Bacteria</taxon>
        <taxon>Bacillati</taxon>
        <taxon>Bacillota</taxon>
        <taxon>Bacilli</taxon>
        <taxon>Bacillales</taxon>
        <taxon>Bacillaceae</taxon>
        <taxon>Halalkalibacter</taxon>
    </lineage>
</organism>
<evidence type="ECO:0000313" key="2">
    <source>
        <dbReference type="Proteomes" id="UP001589833"/>
    </source>
</evidence>
<accession>A0ABV6NN52</accession>
<dbReference type="Proteomes" id="UP001589833">
    <property type="component" value="Unassembled WGS sequence"/>
</dbReference>
<protein>
    <submittedName>
        <fullName evidence="1">Potassium-transporting ATPase subunit F</fullName>
    </submittedName>
</protein>
<name>A0ABV6NN52_9BACI</name>
<reference evidence="1 2" key="1">
    <citation type="submission" date="2024-09" db="EMBL/GenBank/DDBJ databases">
        <authorList>
            <person name="Sun Q."/>
            <person name="Mori K."/>
        </authorList>
    </citation>
    <scope>NUCLEOTIDE SEQUENCE [LARGE SCALE GENOMIC DNA]</scope>
    <source>
        <strain evidence="1 2">NCAIM B.02301</strain>
    </source>
</reference>
<dbReference type="InterPro" id="IPR011726">
    <property type="entry name" value="KdpF"/>
</dbReference>
<keyword evidence="2" id="KW-1185">Reference proteome</keyword>
<dbReference type="EMBL" id="JBHLTR010000082">
    <property type="protein sequence ID" value="MFC0561889.1"/>
    <property type="molecule type" value="Genomic_DNA"/>
</dbReference>